<evidence type="ECO:0000313" key="8">
    <source>
        <dbReference type="EMBL" id="KFD57762.1"/>
    </source>
</evidence>
<dbReference type="GO" id="GO:0006914">
    <property type="term" value="P:autophagy"/>
    <property type="evidence" value="ECO:0007669"/>
    <property type="project" value="UniProtKB-KW"/>
</dbReference>
<accession>A0A085MKL6</accession>
<keyword evidence="6" id="KW-0472">Membrane</keyword>
<gene>
    <name evidence="8" type="ORF">M513_01432</name>
    <name evidence="9" type="ORF">M514_01432</name>
</gene>
<evidence type="ECO:0000256" key="5">
    <source>
        <dbReference type="ARBA" id="ARBA00038137"/>
    </source>
</evidence>
<dbReference type="PROSITE" id="PS51834">
    <property type="entry name" value="DENN_FLCN_SMCR8"/>
    <property type="match status" value="1"/>
</dbReference>
<name>A0A085MKL6_9BILA</name>
<evidence type="ECO:0000256" key="1">
    <source>
        <dbReference type="ARBA" id="ARBA00004496"/>
    </source>
</evidence>
<evidence type="ECO:0000259" key="7">
    <source>
        <dbReference type="PROSITE" id="PS51834"/>
    </source>
</evidence>
<evidence type="ECO:0000256" key="3">
    <source>
        <dbReference type="ARBA" id="ARBA00022658"/>
    </source>
</evidence>
<organism evidence="8 10">
    <name type="scientific">Trichuris suis</name>
    <name type="common">pig whipworm</name>
    <dbReference type="NCBI Taxonomy" id="68888"/>
    <lineage>
        <taxon>Eukaryota</taxon>
        <taxon>Metazoa</taxon>
        <taxon>Ecdysozoa</taxon>
        <taxon>Nematoda</taxon>
        <taxon>Enoplea</taxon>
        <taxon>Dorylaimia</taxon>
        <taxon>Trichinellida</taxon>
        <taxon>Trichuridae</taxon>
        <taxon>Trichuris</taxon>
    </lineage>
</organism>
<keyword evidence="6" id="KW-0812">Transmembrane</keyword>
<dbReference type="GO" id="GO:0032045">
    <property type="term" value="C:guanyl-nucleotide exchange factor complex"/>
    <property type="evidence" value="ECO:0007669"/>
    <property type="project" value="TreeGrafter"/>
</dbReference>
<feature type="transmembrane region" description="Helical" evidence="6">
    <location>
        <begin position="513"/>
        <end position="536"/>
    </location>
</feature>
<comment type="subcellular location">
    <subcellularLocation>
        <location evidence="1">Cytoplasm</location>
    </subcellularLocation>
</comment>
<dbReference type="InterPro" id="IPR037521">
    <property type="entry name" value="FLCN/SMCR8_DENN"/>
</dbReference>
<sequence>MERAQSSAVKEILALPDINNLLIGHHSPLDPWHRLSAISEDCILLVEFSESEGPRPALCVPQTPGKHFDPDAFAVWLMSADYQRQNSEMRPGSSSGTQSLFALNSKDTQLMLHNEEQGVFTIVQHFTLYELQARAFVRPFCLSYICKDRRKLAYLFEDLHRDFTELLTEPLKRCNKRLFLKELTEALDALNTLESQTITAYYELCYNDTGLANQSTEKASNNWRFRRLQSEIFMAYKSIRDDLKMTGGQSPQSPCTSEHCVNLDAWITTLRQSSSGQSGFPKKAQRRLRLLNALAPCVYDEFTSACRRILCKYYHWSPLLPYHLMAHFEPSSVVRIGSLPMLYYPIDGATGGHLAEPSSTVNGSNPEAVYRLQQGSEGEEDAYAMCLCPRLTTLLYSVLIGKFVLLFASELRRKNVVAFVNSLKRFVPTVYSTPPVRLWHEGRLSATTIVDYKLFGLHVPKSSTISNFFAENMAPFITLVDLNQNFLSAPEYSGSILARLPVVAKRHNSDRTFVPYMLSVLVDYFTFAYVMAAFLTDKAHCTKMDKKKRLSQFACRFSLHKHDFKIIRYIADLIHAQEIEEDSADPNSCLSALETVVFDYEVQKVLKL</sequence>
<keyword evidence="10" id="KW-1185">Reference proteome</keyword>
<dbReference type="GO" id="GO:0005737">
    <property type="term" value="C:cytoplasm"/>
    <property type="evidence" value="ECO:0007669"/>
    <property type="project" value="UniProtKB-SubCell"/>
</dbReference>
<keyword evidence="2" id="KW-0963">Cytoplasm</keyword>
<comment type="similarity">
    <text evidence="5">Belongs to the SMCR8 family.</text>
</comment>
<evidence type="ECO:0000313" key="10">
    <source>
        <dbReference type="Proteomes" id="UP000030764"/>
    </source>
</evidence>
<dbReference type="PANTHER" id="PTHR31334:SF1">
    <property type="entry name" value="GUANINE NUCLEOTIDE EXCHANGE PROTEIN SMCR8"/>
    <property type="match status" value="1"/>
</dbReference>
<keyword evidence="4" id="KW-0072">Autophagy</keyword>
<reference evidence="8 10" key="1">
    <citation type="journal article" date="2014" name="Nat. Genet.">
        <title>Genome and transcriptome of the porcine whipworm Trichuris suis.</title>
        <authorList>
            <person name="Jex A.R."/>
            <person name="Nejsum P."/>
            <person name="Schwarz E.M."/>
            <person name="Hu L."/>
            <person name="Young N.D."/>
            <person name="Hall R.S."/>
            <person name="Korhonen P.K."/>
            <person name="Liao S."/>
            <person name="Thamsborg S."/>
            <person name="Xia J."/>
            <person name="Xu P."/>
            <person name="Wang S."/>
            <person name="Scheerlinck J.P."/>
            <person name="Hofmann A."/>
            <person name="Sternberg P.W."/>
            <person name="Wang J."/>
            <person name="Gasser R.B."/>
        </authorList>
    </citation>
    <scope>NUCLEOTIDE SEQUENCE [LARGE SCALE GENOMIC DNA]</scope>
    <source>
        <strain evidence="9">DCEP-RM93F</strain>
        <strain evidence="8">DCEP-RM93M</strain>
    </source>
</reference>
<evidence type="ECO:0000256" key="6">
    <source>
        <dbReference type="SAM" id="Phobius"/>
    </source>
</evidence>
<feature type="domain" description="UDENN FLCN/SMCR8-type" evidence="7">
    <location>
        <begin position="33"/>
        <end position="575"/>
    </location>
</feature>
<evidence type="ECO:0000256" key="2">
    <source>
        <dbReference type="ARBA" id="ARBA00022490"/>
    </source>
</evidence>
<evidence type="ECO:0000313" key="9">
    <source>
        <dbReference type="EMBL" id="KFD65517.1"/>
    </source>
</evidence>
<keyword evidence="3" id="KW-0344">Guanine-nucleotide releasing factor</keyword>
<keyword evidence="6" id="KW-1133">Transmembrane helix</keyword>
<dbReference type="Proteomes" id="UP000030764">
    <property type="component" value="Unassembled WGS sequence"/>
</dbReference>
<proteinExistence type="inferred from homology"/>
<dbReference type="AlphaFoldDB" id="A0A085MKL6"/>
<dbReference type="EMBL" id="KL367537">
    <property type="protein sequence ID" value="KFD65517.1"/>
    <property type="molecule type" value="Genomic_DNA"/>
</dbReference>
<dbReference type="PANTHER" id="PTHR31334">
    <property type="entry name" value="SMITH-MAGENIS SYNDROME REGION GENE 8 PROTEIN"/>
    <property type="match status" value="1"/>
</dbReference>
<dbReference type="GO" id="GO:0005085">
    <property type="term" value="F:guanyl-nucleotide exchange factor activity"/>
    <property type="evidence" value="ECO:0007669"/>
    <property type="project" value="UniProtKB-KW"/>
</dbReference>
<evidence type="ECO:0000256" key="4">
    <source>
        <dbReference type="ARBA" id="ARBA00023006"/>
    </source>
</evidence>
<protein>
    <recommendedName>
        <fullName evidence="7">UDENN FLCN/SMCR8-type domain-containing protein</fullName>
    </recommendedName>
</protein>
<dbReference type="Proteomes" id="UP000030758">
    <property type="component" value="Unassembled WGS sequence"/>
</dbReference>
<dbReference type="EMBL" id="KL363187">
    <property type="protein sequence ID" value="KFD57762.1"/>
    <property type="molecule type" value="Genomic_DNA"/>
</dbReference>